<evidence type="ECO:0000256" key="1">
    <source>
        <dbReference type="ARBA" id="ARBA00001946"/>
    </source>
</evidence>
<proteinExistence type="predicted"/>
<organism evidence="7 8">
    <name type="scientific">Mangrovimicrobium sediminis</name>
    <dbReference type="NCBI Taxonomy" id="2562682"/>
    <lineage>
        <taxon>Bacteria</taxon>
        <taxon>Pseudomonadati</taxon>
        <taxon>Pseudomonadota</taxon>
        <taxon>Gammaproteobacteria</taxon>
        <taxon>Cellvibrionales</taxon>
        <taxon>Halieaceae</taxon>
        <taxon>Mangrovimicrobium</taxon>
    </lineage>
</organism>
<dbReference type="SMART" id="SM00267">
    <property type="entry name" value="GGDEF"/>
    <property type="match status" value="1"/>
</dbReference>
<dbReference type="SMART" id="SM00448">
    <property type="entry name" value="REC"/>
    <property type="match status" value="1"/>
</dbReference>
<dbReference type="SUPFAM" id="SSF52172">
    <property type="entry name" value="CheY-like"/>
    <property type="match status" value="1"/>
</dbReference>
<dbReference type="PROSITE" id="PS50110">
    <property type="entry name" value="RESPONSE_REGULATORY"/>
    <property type="match status" value="1"/>
</dbReference>
<dbReference type="EC" id="2.7.7.65" evidence="2"/>
<dbReference type="OrthoDB" id="9812260at2"/>
<sequence>MLSPFIHREERRRAKILVVEDTLPTQTMLAMLLEKHYQVLLASDSLEAMRAIEQEAPDLILLDIGLGPHGLSGVQLCELLRSEKFGLPIPIIFMTSSDDPETQQECWDAGCNDFIQKPFCDTTLLNRIKHQLTLSLQQEYLTSLAYKDALTGLYNRRHFEEQLRAQIKHHVRHKHTLTLLMLDIDHFKRINDDYGHGVGDDCLAIVARTLQLTARRPTDLVCRYGGEEFALILPETDLEGGELIARKINMRFSAPEKISRGATIESAMPKVTVSIGVACQVPGDTSESLVNRADAALYEAKQNGRNCYSLAKVYPDHPALQGAL</sequence>
<dbReference type="PANTHER" id="PTHR45138:SF9">
    <property type="entry name" value="DIGUANYLATE CYCLASE DGCM-RELATED"/>
    <property type="match status" value="1"/>
</dbReference>
<dbReference type="InterPro" id="IPR000160">
    <property type="entry name" value="GGDEF_dom"/>
</dbReference>
<evidence type="ECO:0000259" key="5">
    <source>
        <dbReference type="PROSITE" id="PS50110"/>
    </source>
</evidence>
<dbReference type="InterPro" id="IPR011006">
    <property type="entry name" value="CheY-like_superfamily"/>
</dbReference>
<evidence type="ECO:0000313" key="7">
    <source>
        <dbReference type="EMBL" id="TGD73623.1"/>
    </source>
</evidence>
<keyword evidence="4" id="KW-0597">Phosphoprotein</keyword>
<dbReference type="InterPro" id="IPR050469">
    <property type="entry name" value="Diguanylate_Cyclase"/>
</dbReference>
<feature type="domain" description="GGDEF" evidence="6">
    <location>
        <begin position="175"/>
        <end position="313"/>
    </location>
</feature>
<dbReference type="FunFam" id="3.30.70.270:FF:000001">
    <property type="entry name" value="Diguanylate cyclase domain protein"/>
    <property type="match status" value="1"/>
</dbReference>
<evidence type="ECO:0000256" key="2">
    <source>
        <dbReference type="ARBA" id="ARBA00012528"/>
    </source>
</evidence>
<evidence type="ECO:0000256" key="4">
    <source>
        <dbReference type="PROSITE-ProRule" id="PRU00169"/>
    </source>
</evidence>
<comment type="cofactor">
    <cofactor evidence="1">
        <name>Mg(2+)</name>
        <dbReference type="ChEBI" id="CHEBI:18420"/>
    </cofactor>
</comment>
<dbReference type="PANTHER" id="PTHR45138">
    <property type="entry name" value="REGULATORY COMPONENTS OF SENSORY TRANSDUCTION SYSTEM"/>
    <property type="match status" value="1"/>
</dbReference>
<dbReference type="RefSeq" id="WP_135443957.1">
    <property type="nucleotide sequence ID" value="NZ_SRLE01000007.1"/>
</dbReference>
<comment type="caution">
    <text evidence="7">The sequence shown here is derived from an EMBL/GenBank/DDBJ whole genome shotgun (WGS) entry which is preliminary data.</text>
</comment>
<dbReference type="AlphaFoldDB" id="A0A4Z0M1R7"/>
<dbReference type="Proteomes" id="UP000298050">
    <property type="component" value="Unassembled WGS sequence"/>
</dbReference>
<dbReference type="Gene3D" id="3.40.50.2300">
    <property type="match status" value="1"/>
</dbReference>
<dbReference type="GO" id="GO:0052621">
    <property type="term" value="F:diguanylate cyclase activity"/>
    <property type="evidence" value="ECO:0007669"/>
    <property type="project" value="UniProtKB-EC"/>
</dbReference>
<comment type="catalytic activity">
    <reaction evidence="3">
        <text>2 GTP = 3',3'-c-di-GMP + 2 diphosphate</text>
        <dbReference type="Rhea" id="RHEA:24898"/>
        <dbReference type="ChEBI" id="CHEBI:33019"/>
        <dbReference type="ChEBI" id="CHEBI:37565"/>
        <dbReference type="ChEBI" id="CHEBI:58805"/>
        <dbReference type="EC" id="2.7.7.65"/>
    </reaction>
</comment>
<keyword evidence="8" id="KW-1185">Reference proteome</keyword>
<dbReference type="Pfam" id="PF00990">
    <property type="entry name" value="GGDEF"/>
    <property type="match status" value="1"/>
</dbReference>
<dbReference type="GO" id="GO:0000160">
    <property type="term" value="P:phosphorelay signal transduction system"/>
    <property type="evidence" value="ECO:0007669"/>
    <property type="project" value="InterPro"/>
</dbReference>
<dbReference type="InterPro" id="IPR029787">
    <property type="entry name" value="Nucleotide_cyclase"/>
</dbReference>
<evidence type="ECO:0000259" key="6">
    <source>
        <dbReference type="PROSITE" id="PS50887"/>
    </source>
</evidence>
<dbReference type="SUPFAM" id="SSF55073">
    <property type="entry name" value="Nucleotide cyclase"/>
    <property type="match status" value="1"/>
</dbReference>
<dbReference type="GO" id="GO:0005886">
    <property type="term" value="C:plasma membrane"/>
    <property type="evidence" value="ECO:0007669"/>
    <property type="project" value="TreeGrafter"/>
</dbReference>
<gene>
    <name evidence="7" type="ORF">E4634_11435</name>
</gene>
<reference evidence="7 8" key="1">
    <citation type="submission" date="2019-04" db="EMBL/GenBank/DDBJ databases">
        <title>Taxonomy of novel Haliea sp. from mangrove soil of West Coast of India.</title>
        <authorList>
            <person name="Verma A."/>
            <person name="Kumar P."/>
            <person name="Krishnamurthi S."/>
        </authorList>
    </citation>
    <scope>NUCLEOTIDE SEQUENCE [LARGE SCALE GENOMIC DNA]</scope>
    <source>
        <strain evidence="7 8">SAOS-164</strain>
    </source>
</reference>
<name>A0A4Z0M1R7_9GAMM</name>
<feature type="modified residue" description="4-aspartylphosphate" evidence="4">
    <location>
        <position position="63"/>
    </location>
</feature>
<evidence type="ECO:0000256" key="3">
    <source>
        <dbReference type="ARBA" id="ARBA00034247"/>
    </source>
</evidence>
<dbReference type="Gene3D" id="3.30.70.270">
    <property type="match status" value="1"/>
</dbReference>
<protein>
    <recommendedName>
        <fullName evidence="2">diguanylate cyclase</fullName>
        <ecNumber evidence="2">2.7.7.65</ecNumber>
    </recommendedName>
</protein>
<dbReference type="EMBL" id="SRLE01000007">
    <property type="protein sequence ID" value="TGD73623.1"/>
    <property type="molecule type" value="Genomic_DNA"/>
</dbReference>
<feature type="domain" description="Response regulatory" evidence="5">
    <location>
        <begin position="15"/>
        <end position="132"/>
    </location>
</feature>
<dbReference type="NCBIfam" id="TIGR00254">
    <property type="entry name" value="GGDEF"/>
    <property type="match status" value="1"/>
</dbReference>
<dbReference type="InterPro" id="IPR001789">
    <property type="entry name" value="Sig_transdc_resp-reg_receiver"/>
</dbReference>
<dbReference type="CDD" id="cd01949">
    <property type="entry name" value="GGDEF"/>
    <property type="match status" value="1"/>
</dbReference>
<accession>A0A4Z0M1R7</accession>
<evidence type="ECO:0000313" key="8">
    <source>
        <dbReference type="Proteomes" id="UP000298050"/>
    </source>
</evidence>
<dbReference type="InterPro" id="IPR043128">
    <property type="entry name" value="Rev_trsase/Diguanyl_cyclase"/>
</dbReference>
<dbReference type="Pfam" id="PF00072">
    <property type="entry name" value="Response_reg"/>
    <property type="match status" value="1"/>
</dbReference>
<dbReference type="PROSITE" id="PS50887">
    <property type="entry name" value="GGDEF"/>
    <property type="match status" value="1"/>
</dbReference>
<dbReference type="GO" id="GO:0043709">
    <property type="term" value="P:cell adhesion involved in single-species biofilm formation"/>
    <property type="evidence" value="ECO:0007669"/>
    <property type="project" value="TreeGrafter"/>
</dbReference>
<dbReference type="GO" id="GO:1902201">
    <property type="term" value="P:negative regulation of bacterial-type flagellum-dependent cell motility"/>
    <property type="evidence" value="ECO:0007669"/>
    <property type="project" value="TreeGrafter"/>
</dbReference>